<organism evidence="3">
    <name type="scientific">Streptococcus suis</name>
    <dbReference type="NCBI Taxonomy" id="1307"/>
    <lineage>
        <taxon>Bacteria</taxon>
        <taxon>Bacillati</taxon>
        <taxon>Bacillota</taxon>
        <taxon>Bacilli</taxon>
        <taxon>Lactobacillales</taxon>
        <taxon>Streptococcaceae</taxon>
        <taxon>Streptococcus</taxon>
    </lineage>
</organism>
<dbReference type="InterPro" id="IPR001509">
    <property type="entry name" value="Epimerase_deHydtase"/>
</dbReference>
<evidence type="ECO:0000313" key="3">
    <source>
        <dbReference type="EMBL" id="AEH57519.1"/>
    </source>
</evidence>
<name>G8DU18_STRSU</name>
<evidence type="ECO:0000256" key="1">
    <source>
        <dbReference type="ARBA" id="ARBA00007637"/>
    </source>
</evidence>
<protein>
    <submittedName>
        <fullName evidence="3">Cps10N</fullName>
    </submittedName>
    <submittedName>
        <fullName evidence="4">NAD dependent epimerase/dehydratase family protein</fullName>
    </submittedName>
</protein>
<dbReference type="Pfam" id="PF01370">
    <property type="entry name" value="Epimerase"/>
    <property type="match status" value="1"/>
</dbReference>
<dbReference type="EMBL" id="BR001007">
    <property type="protein sequence ID" value="FAA00984.1"/>
    <property type="molecule type" value="Genomic_DNA"/>
</dbReference>
<proteinExistence type="inferred from homology"/>
<dbReference type="AlphaFoldDB" id="G8DU18"/>
<evidence type="ECO:0000259" key="2">
    <source>
        <dbReference type="Pfam" id="PF01370"/>
    </source>
</evidence>
<dbReference type="RefSeq" id="WP_024389387.1">
    <property type="nucleotide sequence ID" value="NZ_CEJP01000027.1"/>
</dbReference>
<accession>G8DU18</accession>
<dbReference type="SUPFAM" id="SSF51735">
    <property type="entry name" value="NAD(P)-binding Rossmann-fold domains"/>
    <property type="match status" value="1"/>
</dbReference>
<reference evidence="4" key="2">
    <citation type="journal article" date="2013" name="Appl. Environ. Microbiol.">
        <title>Genetic analysis of capsular polysaccharide synthesis gene clusters from all serotypes of Streptococcus suis: potential mechanisms for generation of capsular variation.</title>
        <authorList>
            <person name="Okura M."/>
            <person name="Takamatsu D."/>
            <person name="Maruyama F."/>
            <person name="Nozawa T."/>
            <person name="Nakagawa I."/>
            <person name="Osaki M."/>
            <person name="Sekizaki T."/>
            <person name="Gottschalk M."/>
            <person name="Kumagai Y."/>
            <person name="Hamada S."/>
        </authorList>
    </citation>
    <scope>NUCLEOTIDE SEQUENCE</scope>
    <source>
        <strain evidence="4">4417</strain>
    </source>
</reference>
<comment type="similarity">
    <text evidence="1">Belongs to the NAD(P)-dependent epimerase/dehydratase family.</text>
</comment>
<dbReference type="PANTHER" id="PTHR43000">
    <property type="entry name" value="DTDP-D-GLUCOSE 4,6-DEHYDRATASE-RELATED"/>
    <property type="match status" value="1"/>
</dbReference>
<dbReference type="InterPro" id="IPR036291">
    <property type="entry name" value="NAD(P)-bd_dom_sf"/>
</dbReference>
<feature type="domain" description="NAD-dependent epimerase/dehydratase" evidence="2">
    <location>
        <begin position="3"/>
        <end position="222"/>
    </location>
</feature>
<evidence type="ECO:0000313" key="4">
    <source>
        <dbReference type="EMBL" id="FAA00984.1"/>
    </source>
</evidence>
<gene>
    <name evidence="3" type="primary">cps10N</name>
</gene>
<sequence>MKVLVTGANGFLGLGIVEELLDRGCQVVATDMNLALCDNRAEKIECDLFSVSDPFEYFGKPDILLHLAWKDGFVHNADSHILYLPQHHIFLQKMFKSEIKQVAVLGTMHEVGFHEGSIDENTPCHPLSLYGIAKNALRLDAEYMNNLNNKNLMWLRGFYIVGKTSHGSSIFSKLVQASELGQKEFPFTKGLNQFDFLDYSEFCKQVVSAILQKEITGVINICSGQPESLSSRVERFIDENNLNITLQYGAFPDRPYDSKAIWGSNKKITEILNSDQEN</sequence>
<reference evidence="3" key="1">
    <citation type="journal article" date="2011" name="FEMS Microbiol. Lett.">
        <title>Genetic analysis of the capsular polysaccharide synthesis locus in 15 Streptococcus suis serotypes.</title>
        <authorList>
            <person name="Wang K."/>
            <person name="Fan W."/>
            <person name="Cai L."/>
            <person name="Huang B."/>
            <person name="Lu C."/>
        </authorList>
    </citation>
    <scope>NUCLEOTIDE SEQUENCE</scope>
    <source>
        <strain evidence="3">4417</strain>
    </source>
</reference>
<dbReference type="Gene3D" id="3.40.50.720">
    <property type="entry name" value="NAD(P)-binding Rossmann-like Domain"/>
    <property type="match status" value="1"/>
</dbReference>
<dbReference type="EMBL" id="JF273652">
    <property type="protein sequence ID" value="AEH57519.1"/>
    <property type="molecule type" value="Genomic_DNA"/>
</dbReference>